<evidence type="ECO:0000256" key="1">
    <source>
        <dbReference type="ARBA" id="ARBA00008779"/>
    </source>
</evidence>
<dbReference type="InterPro" id="IPR000917">
    <property type="entry name" value="Sulfatase_N"/>
</dbReference>
<evidence type="ECO:0000313" key="7">
    <source>
        <dbReference type="Proteomes" id="UP000600139"/>
    </source>
</evidence>
<dbReference type="EMBL" id="JAENIK010000004">
    <property type="protein sequence ID" value="MBK1814543.1"/>
    <property type="molecule type" value="Genomic_DNA"/>
</dbReference>
<dbReference type="InterPro" id="IPR017850">
    <property type="entry name" value="Alkaline_phosphatase_core_sf"/>
</dbReference>
<evidence type="ECO:0000256" key="4">
    <source>
        <dbReference type="ARBA" id="ARBA00022837"/>
    </source>
</evidence>
<keyword evidence="7" id="KW-1185">Reference proteome</keyword>
<evidence type="ECO:0000313" key="6">
    <source>
        <dbReference type="EMBL" id="MBK1814543.1"/>
    </source>
</evidence>
<dbReference type="Gene3D" id="3.30.1120.10">
    <property type="match status" value="1"/>
</dbReference>
<dbReference type="AlphaFoldDB" id="A0A934R1R8"/>
<protein>
    <submittedName>
        <fullName evidence="6">Sulfatase-like hydrolase/transferase</fullName>
    </submittedName>
</protein>
<dbReference type="GO" id="GO:0046872">
    <property type="term" value="F:metal ion binding"/>
    <property type="evidence" value="ECO:0007669"/>
    <property type="project" value="UniProtKB-KW"/>
</dbReference>
<comment type="caution">
    <text evidence="6">The sequence shown here is derived from an EMBL/GenBank/DDBJ whole genome shotgun (WGS) entry which is preliminary data.</text>
</comment>
<proteinExistence type="inferred from homology"/>
<keyword evidence="3 6" id="KW-0378">Hydrolase</keyword>
<dbReference type="Proteomes" id="UP000600139">
    <property type="component" value="Unassembled WGS sequence"/>
</dbReference>
<dbReference type="InterPro" id="IPR050738">
    <property type="entry name" value="Sulfatase"/>
</dbReference>
<dbReference type="GO" id="GO:0004065">
    <property type="term" value="F:arylsulfatase activity"/>
    <property type="evidence" value="ECO:0007669"/>
    <property type="project" value="TreeGrafter"/>
</dbReference>
<gene>
    <name evidence="6" type="ORF">JIN84_02890</name>
</gene>
<reference evidence="6" key="1">
    <citation type="submission" date="2021-01" db="EMBL/GenBank/DDBJ databases">
        <title>Modified the classification status of verrucomicrobia.</title>
        <authorList>
            <person name="Feng X."/>
        </authorList>
    </citation>
    <scope>NUCLEOTIDE SEQUENCE</scope>
    <source>
        <strain evidence="6">JCM 18052</strain>
    </source>
</reference>
<dbReference type="PANTHER" id="PTHR42693:SF33">
    <property type="entry name" value="ARYLSULFATASE"/>
    <property type="match status" value="1"/>
</dbReference>
<accession>A0A934R1R8</accession>
<dbReference type="Gene3D" id="3.40.720.10">
    <property type="entry name" value="Alkaline Phosphatase, subunit A"/>
    <property type="match status" value="1"/>
</dbReference>
<dbReference type="InterPro" id="IPR024607">
    <property type="entry name" value="Sulfatase_CS"/>
</dbReference>
<dbReference type="Pfam" id="PF00884">
    <property type="entry name" value="Sulfatase"/>
    <property type="match status" value="1"/>
</dbReference>
<keyword evidence="2" id="KW-0479">Metal-binding</keyword>
<organism evidence="6 7">
    <name type="scientific">Luteolibacter yonseiensis</name>
    <dbReference type="NCBI Taxonomy" id="1144680"/>
    <lineage>
        <taxon>Bacteria</taxon>
        <taxon>Pseudomonadati</taxon>
        <taxon>Verrucomicrobiota</taxon>
        <taxon>Verrucomicrobiia</taxon>
        <taxon>Verrucomicrobiales</taxon>
        <taxon>Verrucomicrobiaceae</taxon>
        <taxon>Luteolibacter</taxon>
    </lineage>
</organism>
<dbReference type="RefSeq" id="WP_200349503.1">
    <property type="nucleotide sequence ID" value="NZ_BAABHZ010000010.1"/>
</dbReference>
<keyword evidence="4" id="KW-0106">Calcium</keyword>
<dbReference type="PANTHER" id="PTHR42693">
    <property type="entry name" value="ARYLSULFATASE FAMILY MEMBER"/>
    <property type="match status" value="1"/>
</dbReference>
<dbReference type="PROSITE" id="PS00149">
    <property type="entry name" value="SULFATASE_2"/>
    <property type="match status" value="1"/>
</dbReference>
<evidence type="ECO:0000256" key="2">
    <source>
        <dbReference type="ARBA" id="ARBA00022723"/>
    </source>
</evidence>
<comment type="similarity">
    <text evidence="1">Belongs to the sulfatase family.</text>
</comment>
<feature type="domain" description="Sulfatase N-terminal" evidence="5">
    <location>
        <begin position="21"/>
        <end position="328"/>
    </location>
</feature>
<evidence type="ECO:0000256" key="3">
    <source>
        <dbReference type="ARBA" id="ARBA00022801"/>
    </source>
</evidence>
<dbReference type="SUPFAM" id="SSF53649">
    <property type="entry name" value="Alkaline phosphatase-like"/>
    <property type="match status" value="1"/>
</dbReference>
<name>A0A934R1R8_9BACT</name>
<evidence type="ECO:0000259" key="5">
    <source>
        <dbReference type="Pfam" id="PF00884"/>
    </source>
</evidence>
<sequence length="434" mass="47630">MRFLFFILLTLQIHSSAAEQPNIIIVLADDFGWGDIGTQGSTVPTPELDRMAAEGTRFTQFYVAAPICSASRAAIITGLFPGRVKINSFLQTRKGNAECGQADFLDPKFPALPRSLKAAGYATAHIGKWHLGGGRDVDDAPKFQAYGYDLGLGTWESPEPDPDLTATDWIWSPKDKVKRWDRSRWMVDRTLDFLKTNTGKPVFVNLWFDDTHTPWVPDDAADPKAETPGQFKGVLTEMDRQIGRLLAALRENKDRETLVLFFGDNGALPTFAQKRVGGMRGSKLSLYEGGTRVPCLAWQPGKIPAARVDNESVLGSVDLFPTLAKIAGAESPANTDGENVAAALGGTVVKRSHPLLWEYGRNPNSFKFPKGRNQSPNLAIRDGKWKLLVQADGTGAELYDLNADSNETKDLAAENPEVTARLSSTLLTWRKSLP</sequence>